<evidence type="ECO:0000313" key="4">
    <source>
        <dbReference type="EMBL" id="MFC1849318.1"/>
    </source>
</evidence>
<evidence type="ECO:0000256" key="2">
    <source>
        <dbReference type="SAM" id="SignalP"/>
    </source>
</evidence>
<feature type="signal peptide" evidence="2">
    <location>
        <begin position="1"/>
        <end position="23"/>
    </location>
</feature>
<dbReference type="SUPFAM" id="SSF56925">
    <property type="entry name" value="OMPA-like"/>
    <property type="match status" value="1"/>
</dbReference>
<comment type="caution">
    <text evidence="4">The sequence shown here is derived from an EMBL/GenBank/DDBJ whole genome shotgun (WGS) entry which is preliminary data.</text>
</comment>
<dbReference type="InterPro" id="IPR011250">
    <property type="entry name" value="OMP/PagP_B-barrel"/>
</dbReference>
<sequence length="183" mass="20970">MKKLLTFLIITVLIIPVSAAAWSNDRNTWGVGLHGSYWAPEDVDEETIFFGLHGRHRLFSRFAAEGSIDFYTEEIEKGVDLILYPIQVSGIFYFISTDHFELNGLFGVGWYFWEIDSEYINEKDHDFGGHLGAGIELPLTNYLSIQGDVRWVYLKPDVENDDFEVDEIDLTGVWATLGITFYL</sequence>
<dbReference type="Proteomes" id="UP001594351">
    <property type="component" value="Unassembled WGS sequence"/>
</dbReference>
<name>A0ABV6YT10_UNCC1</name>
<reference evidence="4 5" key="1">
    <citation type="submission" date="2024-09" db="EMBL/GenBank/DDBJ databases">
        <title>Laminarin stimulates single cell rates of sulfate reduction while oxygen inhibits transcriptomic activity in coastal marine sediment.</title>
        <authorList>
            <person name="Lindsay M."/>
            <person name="Orcutt B."/>
            <person name="Emerson D."/>
            <person name="Stepanauskas R."/>
            <person name="D'Angelo T."/>
        </authorList>
    </citation>
    <scope>NUCLEOTIDE SEQUENCE [LARGE SCALE GENOMIC DNA]</scope>
    <source>
        <strain evidence="4">SAG AM-311-K15</strain>
    </source>
</reference>
<dbReference type="Pfam" id="PF13505">
    <property type="entry name" value="OMP_b-brl"/>
    <property type="match status" value="1"/>
</dbReference>
<proteinExistence type="predicted"/>
<evidence type="ECO:0000259" key="3">
    <source>
        <dbReference type="Pfam" id="PF13505"/>
    </source>
</evidence>
<evidence type="ECO:0000313" key="5">
    <source>
        <dbReference type="Proteomes" id="UP001594351"/>
    </source>
</evidence>
<dbReference type="InterPro" id="IPR027385">
    <property type="entry name" value="Beta-barrel_OMP"/>
</dbReference>
<gene>
    <name evidence="4" type="ORF">ACFL27_03830</name>
</gene>
<keyword evidence="5" id="KW-1185">Reference proteome</keyword>
<protein>
    <submittedName>
        <fullName evidence="4">Outer membrane beta-barrel protein</fullName>
    </submittedName>
</protein>
<feature type="domain" description="Outer membrane protein beta-barrel" evidence="3">
    <location>
        <begin position="10"/>
        <end position="165"/>
    </location>
</feature>
<dbReference type="EMBL" id="JBHPBY010000032">
    <property type="protein sequence ID" value="MFC1849318.1"/>
    <property type="molecule type" value="Genomic_DNA"/>
</dbReference>
<organism evidence="4 5">
    <name type="scientific">candidate division CSSED10-310 bacterium</name>
    <dbReference type="NCBI Taxonomy" id="2855610"/>
    <lineage>
        <taxon>Bacteria</taxon>
        <taxon>Bacteria division CSSED10-310</taxon>
    </lineage>
</organism>
<evidence type="ECO:0000256" key="1">
    <source>
        <dbReference type="ARBA" id="ARBA00022729"/>
    </source>
</evidence>
<accession>A0ABV6YT10</accession>
<dbReference type="Gene3D" id="2.40.160.20">
    <property type="match status" value="1"/>
</dbReference>
<feature type="chain" id="PRO_5046909470" evidence="2">
    <location>
        <begin position="24"/>
        <end position="183"/>
    </location>
</feature>
<keyword evidence="1 2" id="KW-0732">Signal</keyword>